<organism evidence="6 7">
    <name type="scientific">Lacrimispora algidixylanolytica</name>
    <dbReference type="NCBI Taxonomy" id="94868"/>
    <lineage>
        <taxon>Bacteria</taxon>
        <taxon>Bacillati</taxon>
        <taxon>Bacillota</taxon>
        <taxon>Clostridia</taxon>
        <taxon>Lachnospirales</taxon>
        <taxon>Lachnospiraceae</taxon>
        <taxon>Lacrimispora</taxon>
    </lineage>
</organism>
<dbReference type="RefSeq" id="WP_120197287.1">
    <property type="nucleotide sequence ID" value="NZ_MCIA01000023.1"/>
</dbReference>
<evidence type="ECO:0000256" key="3">
    <source>
        <dbReference type="ARBA" id="ARBA00023125"/>
    </source>
</evidence>
<dbReference type="AlphaFoldDB" id="A0A419T0W9"/>
<dbReference type="InterPro" id="IPR000847">
    <property type="entry name" value="LysR_HTH_N"/>
</dbReference>
<feature type="domain" description="HTH lysR-type" evidence="5">
    <location>
        <begin position="1"/>
        <end position="58"/>
    </location>
</feature>
<proteinExistence type="inferred from homology"/>
<evidence type="ECO:0000256" key="2">
    <source>
        <dbReference type="ARBA" id="ARBA00023015"/>
    </source>
</evidence>
<keyword evidence="2" id="KW-0805">Transcription regulation</keyword>
<reference evidence="6 7" key="1">
    <citation type="submission" date="2016-08" db="EMBL/GenBank/DDBJ databases">
        <title>A new outlook on sporulation: Clostridium algidixylanolyticum.</title>
        <authorList>
            <person name="Poppleton D.I."/>
            <person name="Gribaldo S."/>
        </authorList>
    </citation>
    <scope>NUCLEOTIDE SEQUENCE [LARGE SCALE GENOMIC DNA]</scope>
    <source>
        <strain evidence="6 7">SPL73</strain>
    </source>
</reference>
<protein>
    <submittedName>
        <fullName evidence="6">LysR family transcriptional regulator</fullName>
    </submittedName>
</protein>
<evidence type="ECO:0000256" key="1">
    <source>
        <dbReference type="ARBA" id="ARBA00009437"/>
    </source>
</evidence>
<dbReference type="Gene3D" id="3.40.190.290">
    <property type="match status" value="1"/>
</dbReference>
<dbReference type="GO" id="GO:0000976">
    <property type="term" value="F:transcription cis-regulatory region binding"/>
    <property type="evidence" value="ECO:0007669"/>
    <property type="project" value="TreeGrafter"/>
</dbReference>
<dbReference type="Proteomes" id="UP000284277">
    <property type="component" value="Unassembled WGS sequence"/>
</dbReference>
<comment type="caution">
    <text evidence="6">The sequence shown here is derived from an EMBL/GenBank/DDBJ whole genome shotgun (WGS) entry which is preliminary data.</text>
</comment>
<dbReference type="Pfam" id="PF00126">
    <property type="entry name" value="HTH_1"/>
    <property type="match status" value="1"/>
</dbReference>
<dbReference type="Pfam" id="PF03466">
    <property type="entry name" value="LysR_substrate"/>
    <property type="match status" value="1"/>
</dbReference>
<dbReference type="PROSITE" id="PS50931">
    <property type="entry name" value="HTH_LYSR"/>
    <property type="match status" value="1"/>
</dbReference>
<comment type="similarity">
    <text evidence="1">Belongs to the LysR transcriptional regulatory family.</text>
</comment>
<dbReference type="FunFam" id="1.10.10.10:FF:000001">
    <property type="entry name" value="LysR family transcriptional regulator"/>
    <property type="match status" value="1"/>
</dbReference>
<keyword evidence="4" id="KW-0804">Transcription</keyword>
<dbReference type="EMBL" id="MCIA01000023">
    <property type="protein sequence ID" value="RKD31069.1"/>
    <property type="molecule type" value="Genomic_DNA"/>
</dbReference>
<gene>
    <name evidence="6" type="ORF">BET01_04230</name>
</gene>
<evidence type="ECO:0000313" key="7">
    <source>
        <dbReference type="Proteomes" id="UP000284277"/>
    </source>
</evidence>
<dbReference type="GO" id="GO:0003700">
    <property type="term" value="F:DNA-binding transcription factor activity"/>
    <property type="evidence" value="ECO:0007669"/>
    <property type="project" value="InterPro"/>
</dbReference>
<accession>A0A419T0W9</accession>
<keyword evidence="3" id="KW-0238">DNA-binding</keyword>
<keyword evidence="7" id="KW-1185">Reference proteome</keyword>
<dbReference type="SUPFAM" id="SSF53850">
    <property type="entry name" value="Periplasmic binding protein-like II"/>
    <property type="match status" value="1"/>
</dbReference>
<evidence type="ECO:0000256" key="4">
    <source>
        <dbReference type="ARBA" id="ARBA00023163"/>
    </source>
</evidence>
<dbReference type="InterPro" id="IPR005119">
    <property type="entry name" value="LysR_subst-bd"/>
</dbReference>
<dbReference type="SUPFAM" id="SSF46785">
    <property type="entry name" value="Winged helix' DNA-binding domain"/>
    <property type="match status" value="1"/>
</dbReference>
<dbReference type="InterPro" id="IPR036390">
    <property type="entry name" value="WH_DNA-bd_sf"/>
</dbReference>
<dbReference type="PRINTS" id="PR00039">
    <property type="entry name" value="HTHLYSR"/>
</dbReference>
<evidence type="ECO:0000313" key="6">
    <source>
        <dbReference type="EMBL" id="RKD31069.1"/>
    </source>
</evidence>
<evidence type="ECO:0000259" key="5">
    <source>
        <dbReference type="PROSITE" id="PS50931"/>
    </source>
</evidence>
<dbReference type="InterPro" id="IPR036388">
    <property type="entry name" value="WH-like_DNA-bd_sf"/>
</dbReference>
<name>A0A419T0W9_9FIRM</name>
<dbReference type="CDD" id="cd05466">
    <property type="entry name" value="PBP2_LTTR_substrate"/>
    <property type="match status" value="1"/>
</dbReference>
<sequence length="294" mass="33593">MDTRLLIAFVTVASLHNFTKAADQLGYAQSTITSQIQLLEKELGVKLFDRLGKKISLTPEGEQFLINARQLLFSWEKAKGSISLLKSPHGILTIGVNESVCSVKLPRLLEEYRKRYPEVEFHIKIGSTDELELWLHENQIDVAVLLDKFWNVPELAVKVLQEESLGFFVSKDHPLVGVKNILPFDLSNHPMLLVSHSSCWKNIFQAVMDEANETYRIMLETASISDLKQFAILGFGVAVLPLYAVHEEITSNRLSMIDWKGKELKLFVQVVHHRDKWLSPSMEAFFKVCEDIKW</sequence>
<dbReference type="OrthoDB" id="63123at2"/>
<dbReference type="PANTHER" id="PTHR30126">
    <property type="entry name" value="HTH-TYPE TRANSCRIPTIONAL REGULATOR"/>
    <property type="match status" value="1"/>
</dbReference>
<dbReference type="Gene3D" id="1.10.10.10">
    <property type="entry name" value="Winged helix-like DNA-binding domain superfamily/Winged helix DNA-binding domain"/>
    <property type="match status" value="1"/>
</dbReference>
<dbReference type="PANTHER" id="PTHR30126:SF100">
    <property type="entry name" value="LYSR-FAMILY TRANSCRIPTIONAL REGULATOR"/>
    <property type="match status" value="1"/>
</dbReference>